<accession>A0A9D3S7L5</accession>
<sequence>MHPLIAVLRVGRAQSGFERQMYPDTGWVKTIDLAWPYVLTPYTPPNRFSLSLFVLFVCYVLNCLLSSGLLNFINIQLGTQEKYCILCTCLEKFFFF</sequence>
<dbReference type="Proteomes" id="UP001044222">
    <property type="component" value="Unassembled WGS sequence"/>
</dbReference>
<keyword evidence="1" id="KW-0812">Transmembrane</keyword>
<keyword evidence="1" id="KW-1133">Transmembrane helix</keyword>
<protein>
    <submittedName>
        <fullName evidence="2">Uncharacterized protein</fullName>
    </submittedName>
</protein>
<evidence type="ECO:0000256" key="1">
    <source>
        <dbReference type="SAM" id="Phobius"/>
    </source>
</evidence>
<evidence type="ECO:0000313" key="3">
    <source>
        <dbReference type="Proteomes" id="UP001044222"/>
    </source>
</evidence>
<proteinExistence type="predicted"/>
<dbReference type="EMBL" id="JAFIRN010000003">
    <property type="protein sequence ID" value="KAG5852972.1"/>
    <property type="molecule type" value="Genomic_DNA"/>
</dbReference>
<evidence type="ECO:0000313" key="2">
    <source>
        <dbReference type="EMBL" id="KAG5852972.1"/>
    </source>
</evidence>
<reference evidence="2" key="1">
    <citation type="submission" date="2021-01" db="EMBL/GenBank/DDBJ databases">
        <title>A chromosome-scale assembly of European eel, Anguilla anguilla.</title>
        <authorList>
            <person name="Henkel C."/>
            <person name="Jong-Raadsen S.A."/>
            <person name="Dufour S."/>
            <person name="Weltzien F.-A."/>
            <person name="Palstra A.P."/>
            <person name="Pelster B."/>
            <person name="Spaink H.P."/>
            <person name="Van Den Thillart G.E."/>
            <person name="Jansen H."/>
            <person name="Zahm M."/>
            <person name="Klopp C."/>
            <person name="Cedric C."/>
            <person name="Louis A."/>
            <person name="Berthelot C."/>
            <person name="Parey E."/>
            <person name="Roest Crollius H."/>
            <person name="Montfort J."/>
            <person name="Robinson-Rechavi M."/>
            <person name="Bucao C."/>
            <person name="Bouchez O."/>
            <person name="Gislard M."/>
            <person name="Lluch J."/>
            <person name="Milhes M."/>
            <person name="Lampietro C."/>
            <person name="Lopez Roques C."/>
            <person name="Donnadieu C."/>
            <person name="Braasch I."/>
            <person name="Desvignes T."/>
            <person name="Postlethwait J."/>
            <person name="Bobe J."/>
            <person name="Guiguen Y."/>
            <person name="Dirks R."/>
        </authorList>
    </citation>
    <scope>NUCLEOTIDE SEQUENCE</scope>
    <source>
        <strain evidence="2">Tag_6206</strain>
        <tissue evidence="2">Liver</tissue>
    </source>
</reference>
<keyword evidence="1" id="KW-0472">Membrane</keyword>
<name>A0A9D3S7L5_ANGAN</name>
<dbReference type="AlphaFoldDB" id="A0A9D3S7L5"/>
<feature type="transmembrane region" description="Helical" evidence="1">
    <location>
        <begin position="48"/>
        <end position="73"/>
    </location>
</feature>
<gene>
    <name evidence="2" type="ORF">ANANG_G00068190</name>
</gene>
<comment type="caution">
    <text evidence="2">The sequence shown here is derived from an EMBL/GenBank/DDBJ whole genome shotgun (WGS) entry which is preliminary data.</text>
</comment>
<organism evidence="2 3">
    <name type="scientific">Anguilla anguilla</name>
    <name type="common">European freshwater eel</name>
    <name type="synonym">Muraena anguilla</name>
    <dbReference type="NCBI Taxonomy" id="7936"/>
    <lineage>
        <taxon>Eukaryota</taxon>
        <taxon>Metazoa</taxon>
        <taxon>Chordata</taxon>
        <taxon>Craniata</taxon>
        <taxon>Vertebrata</taxon>
        <taxon>Euteleostomi</taxon>
        <taxon>Actinopterygii</taxon>
        <taxon>Neopterygii</taxon>
        <taxon>Teleostei</taxon>
        <taxon>Anguilliformes</taxon>
        <taxon>Anguillidae</taxon>
        <taxon>Anguilla</taxon>
    </lineage>
</organism>
<keyword evidence="3" id="KW-1185">Reference proteome</keyword>